<feature type="region of interest" description="Disordered" evidence="2">
    <location>
        <begin position="176"/>
        <end position="208"/>
    </location>
</feature>
<dbReference type="PANTHER" id="PTHR31360">
    <property type="match status" value="1"/>
</dbReference>
<sequence length="375" mass="41635">MLVTNSALGDPLKLKQSLITTAAVVTQDLSPVKTIHAHLNAFHAYADNPHRAVETNHYCGHLNNDVRQCLLYDSSEADARLIGVEYMITPALFQTLSPEEQKLWHSHVYEVKSGMLVMPNSVIPDAMWARAEYKEMEKVVELYGKAYHLWQTDADHKLPLGKPKLMTSFTADGQLSTDKLESRDKKFNVDHKEKRAQRKDMPEPQVHPKRRVAIQAQVQRRSHVEAPPSRPRPPLPDVAVGLQERQHVHRRLLALPARPGPELGQHAPRARRAEDPGDLPELLAAAAPRLAHAVRAAQPVKILVEVEDQVVGGVVDEAGADAGRGEGLPVDETRELGVGYENDVVARDAPDSEDAVLVRVSPFEDVNVVGWSREC</sequence>
<evidence type="ECO:0000256" key="2">
    <source>
        <dbReference type="SAM" id="MobiDB-lite"/>
    </source>
</evidence>
<comment type="caution">
    <text evidence="3">The sequence shown here is derived from an EMBL/GenBank/DDBJ whole genome shotgun (WGS) entry which is preliminary data.</text>
</comment>
<gene>
    <name evidence="3" type="ORF">ISF_09144</name>
</gene>
<dbReference type="Proteomes" id="UP000076744">
    <property type="component" value="Unassembled WGS sequence"/>
</dbReference>
<dbReference type="EMBL" id="AZHB01000042">
    <property type="protein sequence ID" value="OAA52976.1"/>
    <property type="molecule type" value="Genomic_DNA"/>
</dbReference>
<comment type="similarity">
    <text evidence="1">Belongs to the OBAP family.</text>
</comment>
<name>A0A167LE07_CORFA</name>
<dbReference type="OrthoDB" id="1901244at2759"/>
<reference evidence="3 4" key="1">
    <citation type="journal article" date="2016" name="Genome Biol. Evol.">
        <title>Divergent and convergent evolution of fungal pathogenicity.</title>
        <authorList>
            <person name="Shang Y."/>
            <person name="Xiao G."/>
            <person name="Zheng P."/>
            <person name="Cen K."/>
            <person name="Zhan S."/>
            <person name="Wang C."/>
        </authorList>
    </citation>
    <scope>NUCLEOTIDE SEQUENCE [LARGE SCALE GENOMIC DNA]</scope>
    <source>
        <strain evidence="3 4">ARSEF 2679</strain>
    </source>
</reference>
<proteinExistence type="inferred from homology"/>
<evidence type="ECO:0000256" key="1">
    <source>
        <dbReference type="ARBA" id="ARBA00009740"/>
    </source>
</evidence>
<feature type="compositionally biased region" description="Basic and acidic residues" evidence="2">
    <location>
        <begin position="178"/>
        <end position="202"/>
    </location>
</feature>
<accession>A0A167LE07</accession>
<dbReference type="GeneID" id="30025436"/>
<dbReference type="PANTHER" id="PTHR31360:SF0">
    <property type="entry name" value="OIL BODY-ASSOCIATED PROTEIN 1B"/>
    <property type="match status" value="1"/>
</dbReference>
<evidence type="ECO:0000313" key="4">
    <source>
        <dbReference type="Proteomes" id="UP000076744"/>
    </source>
</evidence>
<evidence type="ECO:0000313" key="3">
    <source>
        <dbReference type="EMBL" id="OAA52976.1"/>
    </source>
</evidence>
<dbReference type="AlphaFoldDB" id="A0A167LE07"/>
<dbReference type="Pfam" id="PF06884">
    <property type="entry name" value="DUF1264"/>
    <property type="match status" value="1"/>
</dbReference>
<dbReference type="InterPro" id="IPR010686">
    <property type="entry name" value="OBAP-like"/>
</dbReference>
<dbReference type="RefSeq" id="XP_018700061.1">
    <property type="nucleotide sequence ID" value="XM_018852747.1"/>
</dbReference>
<keyword evidence="4" id="KW-1185">Reference proteome</keyword>
<organism evidence="3 4">
    <name type="scientific">Cordyceps fumosorosea (strain ARSEF 2679)</name>
    <name type="common">Isaria fumosorosea</name>
    <dbReference type="NCBI Taxonomy" id="1081104"/>
    <lineage>
        <taxon>Eukaryota</taxon>
        <taxon>Fungi</taxon>
        <taxon>Dikarya</taxon>
        <taxon>Ascomycota</taxon>
        <taxon>Pezizomycotina</taxon>
        <taxon>Sordariomycetes</taxon>
        <taxon>Hypocreomycetidae</taxon>
        <taxon>Hypocreales</taxon>
        <taxon>Cordycipitaceae</taxon>
        <taxon>Cordyceps</taxon>
    </lineage>
</organism>
<protein>
    <submittedName>
        <fullName evidence="3">DUF1264 domain protein</fullName>
    </submittedName>
</protein>